<evidence type="ECO:0000256" key="1">
    <source>
        <dbReference type="PROSITE-ProRule" id="PRU00339"/>
    </source>
</evidence>
<evidence type="ECO:0000313" key="4">
    <source>
        <dbReference type="Proteomes" id="UP000663829"/>
    </source>
</evidence>
<keyword evidence="1" id="KW-0802">TPR repeat</keyword>
<dbReference type="OrthoDB" id="5587616at2759"/>
<dbReference type="AlphaFoldDB" id="A0A816GTE0"/>
<dbReference type="SUPFAM" id="SSF48452">
    <property type="entry name" value="TPR-like"/>
    <property type="match status" value="1"/>
</dbReference>
<dbReference type="Proteomes" id="UP000681722">
    <property type="component" value="Unassembled WGS sequence"/>
</dbReference>
<protein>
    <recommendedName>
        <fullName evidence="5">Tetratricopeptide repeat protein</fullName>
    </recommendedName>
</protein>
<sequence length="92" mass="10819">ATIYHNKSNTKLAMKNYNKALKFELKSDKINSNLDLAKIYYGLGQMYENKYDFTNALVQFERSLDLRKRCLTLDHPLIEETLSTMGFVYNKE</sequence>
<evidence type="ECO:0008006" key="5">
    <source>
        <dbReference type="Google" id="ProtNLM"/>
    </source>
</evidence>
<dbReference type="EMBL" id="CAJNOQ010064815">
    <property type="protein sequence ID" value="CAF1678095.1"/>
    <property type="molecule type" value="Genomic_DNA"/>
</dbReference>
<dbReference type="EMBL" id="CAJOBC010150008">
    <property type="protein sequence ID" value="CAF4670801.1"/>
    <property type="molecule type" value="Genomic_DNA"/>
</dbReference>
<keyword evidence="4" id="KW-1185">Reference proteome</keyword>
<proteinExistence type="predicted"/>
<reference evidence="2" key="1">
    <citation type="submission" date="2021-02" db="EMBL/GenBank/DDBJ databases">
        <authorList>
            <person name="Nowell W R."/>
        </authorList>
    </citation>
    <scope>NUCLEOTIDE SEQUENCE</scope>
</reference>
<dbReference type="Gene3D" id="1.25.40.10">
    <property type="entry name" value="Tetratricopeptide repeat domain"/>
    <property type="match status" value="1"/>
</dbReference>
<dbReference type="Pfam" id="PF13181">
    <property type="entry name" value="TPR_8"/>
    <property type="match status" value="1"/>
</dbReference>
<dbReference type="Pfam" id="PF13374">
    <property type="entry name" value="TPR_10"/>
    <property type="match status" value="1"/>
</dbReference>
<organism evidence="2 4">
    <name type="scientific">Didymodactylos carnosus</name>
    <dbReference type="NCBI Taxonomy" id="1234261"/>
    <lineage>
        <taxon>Eukaryota</taxon>
        <taxon>Metazoa</taxon>
        <taxon>Spiralia</taxon>
        <taxon>Gnathifera</taxon>
        <taxon>Rotifera</taxon>
        <taxon>Eurotatoria</taxon>
        <taxon>Bdelloidea</taxon>
        <taxon>Philodinida</taxon>
        <taxon>Philodinidae</taxon>
        <taxon>Didymodactylos</taxon>
    </lineage>
</organism>
<comment type="caution">
    <text evidence="2">The sequence shown here is derived from an EMBL/GenBank/DDBJ whole genome shotgun (WGS) entry which is preliminary data.</text>
</comment>
<dbReference type="Proteomes" id="UP000663829">
    <property type="component" value="Unassembled WGS sequence"/>
</dbReference>
<dbReference type="SMART" id="SM00028">
    <property type="entry name" value="TPR"/>
    <property type="match status" value="2"/>
</dbReference>
<accession>A0A816GTE0</accession>
<dbReference type="InterPro" id="IPR011990">
    <property type="entry name" value="TPR-like_helical_dom_sf"/>
</dbReference>
<feature type="non-terminal residue" evidence="2">
    <location>
        <position position="1"/>
    </location>
</feature>
<evidence type="ECO:0000313" key="2">
    <source>
        <dbReference type="EMBL" id="CAF1678095.1"/>
    </source>
</evidence>
<dbReference type="InterPro" id="IPR019734">
    <property type="entry name" value="TPR_rpt"/>
</dbReference>
<name>A0A816GTE0_9BILA</name>
<dbReference type="PROSITE" id="PS50005">
    <property type="entry name" value="TPR"/>
    <property type="match status" value="1"/>
</dbReference>
<feature type="repeat" description="TPR" evidence="1">
    <location>
        <begin position="37"/>
        <end position="70"/>
    </location>
</feature>
<feature type="non-terminal residue" evidence="2">
    <location>
        <position position="92"/>
    </location>
</feature>
<gene>
    <name evidence="2" type="ORF">GPM918_LOCUS46527</name>
    <name evidence="3" type="ORF">SRO942_LOCUS50865</name>
</gene>
<evidence type="ECO:0000313" key="3">
    <source>
        <dbReference type="EMBL" id="CAF4670801.1"/>
    </source>
</evidence>